<reference evidence="1" key="1">
    <citation type="submission" date="2018-05" db="EMBL/GenBank/DDBJ databases">
        <authorList>
            <person name="Lanie J.A."/>
            <person name="Ng W.-L."/>
            <person name="Kazmierczak K.M."/>
            <person name="Andrzejewski T.M."/>
            <person name="Davidsen T.M."/>
            <person name="Wayne K.J."/>
            <person name="Tettelin H."/>
            <person name="Glass J.I."/>
            <person name="Rusch D."/>
            <person name="Podicherti R."/>
            <person name="Tsui H.-C.T."/>
            <person name="Winkler M.E."/>
        </authorList>
    </citation>
    <scope>NUCLEOTIDE SEQUENCE</scope>
</reference>
<accession>A0A382YRC6</accession>
<gene>
    <name evidence="1" type="ORF">METZ01_LOCUS438627</name>
</gene>
<protein>
    <submittedName>
        <fullName evidence="1">Uncharacterized protein</fullName>
    </submittedName>
</protein>
<organism evidence="1">
    <name type="scientific">marine metagenome</name>
    <dbReference type="NCBI Taxonomy" id="408172"/>
    <lineage>
        <taxon>unclassified sequences</taxon>
        <taxon>metagenomes</taxon>
        <taxon>ecological metagenomes</taxon>
    </lineage>
</organism>
<name>A0A382YRC6_9ZZZZ</name>
<evidence type="ECO:0000313" key="1">
    <source>
        <dbReference type="EMBL" id="SVD85773.1"/>
    </source>
</evidence>
<sequence>VRGILDLIMIENSFYFRPLQENGRDVMVGVERFST</sequence>
<feature type="non-terminal residue" evidence="1">
    <location>
        <position position="1"/>
    </location>
</feature>
<proteinExistence type="predicted"/>
<dbReference type="EMBL" id="UINC01177898">
    <property type="protein sequence ID" value="SVD85773.1"/>
    <property type="molecule type" value="Genomic_DNA"/>
</dbReference>
<dbReference type="AlphaFoldDB" id="A0A382YRC6"/>